<dbReference type="AlphaFoldDB" id="A0AA96GG85"/>
<dbReference type="Proteomes" id="UP001302719">
    <property type="component" value="Chromosome"/>
</dbReference>
<gene>
    <name evidence="3" type="ORF">PP769_18790</name>
</gene>
<organism evidence="3 4">
    <name type="scientific">Candidatus Nitrospira allomarina</name>
    <dbReference type="NCBI Taxonomy" id="3020900"/>
    <lineage>
        <taxon>Bacteria</taxon>
        <taxon>Pseudomonadati</taxon>
        <taxon>Nitrospirota</taxon>
        <taxon>Nitrospiria</taxon>
        <taxon>Nitrospirales</taxon>
        <taxon>Nitrospiraceae</taxon>
        <taxon>Nitrospira</taxon>
    </lineage>
</organism>
<feature type="domain" description="Glycosyl transferase family 1" evidence="2">
    <location>
        <begin position="166"/>
        <end position="307"/>
    </location>
</feature>
<dbReference type="CDD" id="cd03801">
    <property type="entry name" value="GT4_PimA-like"/>
    <property type="match status" value="1"/>
</dbReference>
<dbReference type="PANTHER" id="PTHR46401">
    <property type="entry name" value="GLYCOSYLTRANSFERASE WBBK-RELATED"/>
    <property type="match status" value="1"/>
</dbReference>
<dbReference type="PANTHER" id="PTHR46401:SF2">
    <property type="entry name" value="GLYCOSYLTRANSFERASE WBBK-RELATED"/>
    <property type="match status" value="1"/>
</dbReference>
<proteinExistence type="predicted"/>
<evidence type="ECO:0000313" key="4">
    <source>
        <dbReference type="Proteomes" id="UP001302719"/>
    </source>
</evidence>
<dbReference type="SUPFAM" id="SSF53756">
    <property type="entry name" value="UDP-Glycosyltransferase/glycogen phosphorylase"/>
    <property type="match status" value="1"/>
</dbReference>
<dbReference type="GO" id="GO:0009103">
    <property type="term" value="P:lipopolysaccharide biosynthetic process"/>
    <property type="evidence" value="ECO:0007669"/>
    <property type="project" value="TreeGrafter"/>
</dbReference>
<reference evidence="3 4" key="1">
    <citation type="submission" date="2023-01" db="EMBL/GenBank/DDBJ databases">
        <title>Cultivation and genomic characterization of new, ubiquitous marine nitrite-oxidizing bacteria from the Nitrospirales.</title>
        <authorList>
            <person name="Mueller A.J."/>
            <person name="Daebeler A."/>
            <person name="Herbold C.W."/>
            <person name="Kirkegaard R.H."/>
            <person name="Daims H."/>
        </authorList>
    </citation>
    <scope>NUCLEOTIDE SEQUENCE [LARGE SCALE GENOMIC DNA]</scope>
    <source>
        <strain evidence="3 4">VA</strain>
    </source>
</reference>
<keyword evidence="4" id="KW-1185">Reference proteome</keyword>
<dbReference type="EMBL" id="CP116967">
    <property type="protein sequence ID" value="WNM57994.1"/>
    <property type="molecule type" value="Genomic_DNA"/>
</dbReference>
<keyword evidence="1" id="KW-0808">Transferase</keyword>
<protein>
    <submittedName>
        <fullName evidence="3">Glycosyltransferase family 4 protein</fullName>
    </submittedName>
</protein>
<dbReference type="RefSeq" id="WP_312643170.1">
    <property type="nucleotide sequence ID" value="NZ_CP116967.1"/>
</dbReference>
<dbReference type="InterPro" id="IPR001296">
    <property type="entry name" value="Glyco_trans_1"/>
</dbReference>
<evidence type="ECO:0000313" key="3">
    <source>
        <dbReference type="EMBL" id="WNM57994.1"/>
    </source>
</evidence>
<dbReference type="KEGG" id="nall:PP769_18790"/>
<evidence type="ECO:0000256" key="1">
    <source>
        <dbReference type="ARBA" id="ARBA00022679"/>
    </source>
</evidence>
<evidence type="ECO:0000259" key="2">
    <source>
        <dbReference type="Pfam" id="PF00534"/>
    </source>
</evidence>
<dbReference type="Pfam" id="PF00534">
    <property type="entry name" value="Glycos_transf_1"/>
    <property type="match status" value="1"/>
</dbReference>
<sequence>MKVLFLTYPRIGLNRGGLQIQIEETAKGLVQRGVEVIFYDPWRNQIPDVDICHVFSIDGSAISHVQRSLATGKPVIVSSVLNLFHLHPLLMRMKVLSSAFIPGMYSDLKRANLMLHAASRVIALNENERNLLSTVFSLPSERIATIPNGLKASFATADPLLFEEKYGVKDFVLNVASIEERKNQLTLICAMKRMPYPLVIIGNIRSEQEEYISRCRAQANKQVIFTGSLAHDDPILASAYRAAKLFVLPSFSEVMPLSLYEASIAGCRVIASKNVPVASPLQHLISVFDPHSPEGLASLITTEMEKPRSEELQSVALEMPSWQQVCEQIHDCYESALSGMNSREGHK</sequence>
<dbReference type="GO" id="GO:0016757">
    <property type="term" value="F:glycosyltransferase activity"/>
    <property type="evidence" value="ECO:0007669"/>
    <property type="project" value="InterPro"/>
</dbReference>
<accession>A0AA96GG85</accession>
<dbReference type="Gene3D" id="3.40.50.2000">
    <property type="entry name" value="Glycogen Phosphorylase B"/>
    <property type="match status" value="2"/>
</dbReference>
<name>A0AA96GG85_9BACT</name>